<dbReference type="CDD" id="cd04056">
    <property type="entry name" value="Peptidases_S53"/>
    <property type="match status" value="1"/>
</dbReference>
<evidence type="ECO:0000256" key="4">
    <source>
        <dbReference type="SAM" id="SignalP"/>
    </source>
</evidence>
<accession>A0A1G8BE30</accession>
<dbReference type="PANTHER" id="PTHR14218:SF15">
    <property type="entry name" value="TRIPEPTIDYL-PEPTIDASE 1"/>
    <property type="match status" value="1"/>
</dbReference>
<dbReference type="InterPro" id="IPR036852">
    <property type="entry name" value="Peptidase_S8/S53_dom_sf"/>
</dbReference>
<dbReference type="InterPro" id="IPR023828">
    <property type="entry name" value="Peptidase_S8_Ser-AS"/>
</dbReference>
<dbReference type="Proteomes" id="UP000199623">
    <property type="component" value="Unassembled WGS sequence"/>
</dbReference>
<evidence type="ECO:0000313" key="7">
    <source>
        <dbReference type="Proteomes" id="UP000199623"/>
    </source>
</evidence>
<feature type="signal peptide" evidence="4">
    <location>
        <begin position="1"/>
        <end position="25"/>
    </location>
</feature>
<keyword evidence="7" id="KW-1185">Reference proteome</keyword>
<organism evidence="6 7">
    <name type="scientific">Lentzea fradiae</name>
    <dbReference type="NCBI Taxonomy" id="200378"/>
    <lineage>
        <taxon>Bacteria</taxon>
        <taxon>Bacillati</taxon>
        <taxon>Actinomycetota</taxon>
        <taxon>Actinomycetes</taxon>
        <taxon>Pseudonocardiales</taxon>
        <taxon>Pseudonocardiaceae</taxon>
        <taxon>Lentzea</taxon>
    </lineage>
</organism>
<dbReference type="AlphaFoldDB" id="A0A1G8BE30"/>
<dbReference type="PROSITE" id="PS00138">
    <property type="entry name" value="SUBTILASE_SER"/>
    <property type="match status" value="1"/>
</dbReference>
<evidence type="ECO:0000259" key="5">
    <source>
        <dbReference type="PROSITE" id="PS51695"/>
    </source>
</evidence>
<dbReference type="STRING" id="200378.SAMN05216553_11925"/>
<feature type="chain" id="PRO_5038905166" evidence="4">
    <location>
        <begin position="26"/>
        <end position="397"/>
    </location>
</feature>
<keyword evidence="4" id="KW-0732">Signal</keyword>
<gene>
    <name evidence="6" type="ORF">SAMN05216553_11925</name>
</gene>
<evidence type="ECO:0000256" key="2">
    <source>
        <dbReference type="ARBA" id="ARBA00022801"/>
    </source>
</evidence>
<keyword evidence="2" id="KW-0378">Hydrolase</keyword>
<dbReference type="GO" id="GO:0006508">
    <property type="term" value="P:proteolysis"/>
    <property type="evidence" value="ECO:0007669"/>
    <property type="project" value="UniProtKB-KW"/>
</dbReference>
<evidence type="ECO:0000256" key="3">
    <source>
        <dbReference type="ARBA" id="ARBA00022825"/>
    </source>
</evidence>
<protein>
    <submittedName>
        <fullName evidence="6">Subtilase family protein</fullName>
    </submittedName>
</protein>
<dbReference type="Gene3D" id="3.40.50.200">
    <property type="entry name" value="Peptidase S8/S53 domain"/>
    <property type="match status" value="1"/>
</dbReference>
<evidence type="ECO:0000256" key="1">
    <source>
        <dbReference type="ARBA" id="ARBA00022670"/>
    </source>
</evidence>
<dbReference type="SUPFAM" id="SSF52743">
    <property type="entry name" value="Subtilisin-like"/>
    <property type="match status" value="1"/>
</dbReference>
<keyword evidence="1" id="KW-0645">Protease</keyword>
<keyword evidence="3" id="KW-0720">Serine protease</keyword>
<dbReference type="PROSITE" id="PS51695">
    <property type="entry name" value="SEDOLISIN"/>
    <property type="match status" value="1"/>
</dbReference>
<dbReference type="OrthoDB" id="151889at2"/>
<dbReference type="InterPro" id="IPR050819">
    <property type="entry name" value="Tripeptidyl-peptidase_I"/>
</dbReference>
<dbReference type="RefSeq" id="WP_090058306.1">
    <property type="nucleotide sequence ID" value="NZ_FNCC01000019.1"/>
</dbReference>
<dbReference type="EMBL" id="FNCC01000019">
    <property type="protein sequence ID" value="SDH31428.1"/>
    <property type="molecule type" value="Genomic_DNA"/>
</dbReference>
<dbReference type="PANTHER" id="PTHR14218">
    <property type="entry name" value="PROTEASE S8 TRIPEPTIDYL PEPTIDASE I CLN2"/>
    <property type="match status" value="1"/>
</dbReference>
<proteinExistence type="predicted"/>
<evidence type="ECO:0000313" key="6">
    <source>
        <dbReference type="EMBL" id="SDH31428.1"/>
    </source>
</evidence>
<dbReference type="InterPro" id="IPR030400">
    <property type="entry name" value="Sedolisin_dom"/>
</dbReference>
<dbReference type="GO" id="GO:0004252">
    <property type="term" value="F:serine-type endopeptidase activity"/>
    <property type="evidence" value="ECO:0007669"/>
    <property type="project" value="InterPro"/>
</dbReference>
<reference evidence="7" key="1">
    <citation type="submission" date="2016-10" db="EMBL/GenBank/DDBJ databases">
        <authorList>
            <person name="Varghese N."/>
            <person name="Submissions S."/>
        </authorList>
    </citation>
    <scope>NUCLEOTIDE SEQUENCE [LARGE SCALE GENOMIC DNA]</scope>
    <source>
        <strain evidence="7">CGMCC 4.3506</strain>
    </source>
</reference>
<feature type="domain" description="Peptidase S53" evidence="5">
    <location>
        <begin position="69"/>
        <end position="397"/>
    </location>
</feature>
<name>A0A1G8BE30_9PSEU</name>
<sequence>MRRSTRLVSLAAVAAVLLGVAPATAGARAAPAPAAVPTCAAPAEGRFTCLSLKRVSAADRTAPHGKPKGYGPAELRSAYRLPPSRSTETVAVVAAYDHPNAESDLAVYRRTFGLPPCTAASGCFRKVNQNGLPAPLPPPDPAWAGEISLDIDMVSAICPTCRILLVEADDASPNLLTAVRTAVALGARYVSMSWGAPEEPLEVELDPLVFDQPGVVFTAASGDLGHQGGVLYPAASPHVVAVGGTSLLPARNHRGWTESAWAGSGSGCSAYLPKPAFQHRISACSSRADSDVAAVADPDTGVAVYQTYGQDGWSVDGGTSAAAPIIAAVYALAGKVRHGDRPNEYPYARPGALFDVTTGTNGECANAVLCRAGRGWDGPTGLGTPNGTAAFTPPRRR</sequence>
<dbReference type="GO" id="GO:0008240">
    <property type="term" value="F:tripeptidyl-peptidase activity"/>
    <property type="evidence" value="ECO:0007669"/>
    <property type="project" value="TreeGrafter"/>
</dbReference>
<dbReference type="Pfam" id="PF00082">
    <property type="entry name" value="Peptidase_S8"/>
    <property type="match status" value="1"/>
</dbReference>
<dbReference type="InterPro" id="IPR000209">
    <property type="entry name" value="Peptidase_S8/S53_dom"/>
</dbReference>